<evidence type="ECO:0000256" key="1">
    <source>
        <dbReference type="SAM" id="MobiDB-lite"/>
    </source>
</evidence>
<proteinExistence type="predicted"/>
<reference evidence="2" key="1">
    <citation type="submission" date="2020-02" db="EMBL/GenBank/DDBJ databases">
        <authorList>
            <person name="Meier V. D."/>
        </authorList>
    </citation>
    <scope>NUCLEOTIDE SEQUENCE</scope>
    <source>
        <strain evidence="2">AVDCRST_MAG27</strain>
    </source>
</reference>
<feature type="compositionally biased region" description="Low complexity" evidence="1">
    <location>
        <begin position="1"/>
        <end position="19"/>
    </location>
</feature>
<feature type="region of interest" description="Disordered" evidence="1">
    <location>
        <begin position="1"/>
        <end position="43"/>
    </location>
</feature>
<evidence type="ECO:0000313" key="2">
    <source>
        <dbReference type="EMBL" id="CAA9289161.1"/>
    </source>
</evidence>
<dbReference type="AlphaFoldDB" id="A0A6J4JW08"/>
<feature type="non-terminal residue" evidence="2">
    <location>
        <position position="1"/>
    </location>
</feature>
<protein>
    <submittedName>
        <fullName evidence="2">Uncharacterized protein</fullName>
    </submittedName>
</protein>
<name>A0A6J4JW08_9PROT</name>
<accession>A0A6J4JW08</accession>
<organism evidence="2">
    <name type="scientific">uncultured Craurococcus sp</name>
    <dbReference type="NCBI Taxonomy" id="1135998"/>
    <lineage>
        <taxon>Bacteria</taxon>
        <taxon>Pseudomonadati</taxon>
        <taxon>Pseudomonadota</taxon>
        <taxon>Alphaproteobacteria</taxon>
        <taxon>Acetobacterales</taxon>
        <taxon>Acetobacteraceae</taxon>
        <taxon>Craurococcus</taxon>
        <taxon>environmental samples</taxon>
    </lineage>
</organism>
<feature type="non-terminal residue" evidence="2">
    <location>
        <position position="43"/>
    </location>
</feature>
<sequence>GRFAATRSRPASALPAAATIRRVTLQGDHRHRGAARHMEGPAL</sequence>
<dbReference type="EMBL" id="CADCTD010000188">
    <property type="protein sequence ID" value="CAA9289161.1"/>
    <property type="molecule type" value="Genomic_DNA"/>
</dbReference>
<gene>
    <name evidence="2" type="ORF">AVDCRST_MAG27-4558</name>
</gene>